<comment type="caution">
    <text evidence="1">The sequence shown here is derived from an EMBL/GenBank/DDBJ whole genome shotgun (WGS) entry which is preliminary data.</text>
</comment>
<protein>
    <submittedName>
        <fullName evidence="1">Uncharacterized protein</fullName>
    </submittedName>
</protein>
<name>A0A7H4MTN8_9ENTR</name>
<evidence type="ECO:0000313" key="1">
    <source>
        <dbReference type="EMBL" id="STS99574.1"/>
    </source>
</evidence>
<dbReference type="AlphaFoldDB" id="A0A7H4MTN8"/>
<evidence type="ECO:0000313" key="2">
    <source>
        <dbReference type="Proteomes" id="UP000255050"/>
    </source>
</evidence>
<proteinExistence type="predicted"/>
<reference evidence="1 2" key="1">
    <citation type="submission" date="2018-06" db="EMBL/GenBank/DDBJ databases">
        <authorList>
            <consortium name="Pathogen Informatics"/>
            <person name="Doyle S."/>
        </authorList>
    </citation>
    <scope>NUCLEOTIDE SEQUENCE [LARGE SCALE GENOMIC DNA]</scope>
    <source>
        <strain evidence="1 2">NCTC11694</strain>
    </source>
</reference>
<dbReference type="Proteomes" id="UP000255050">
    <property type="component" value="Unassembled WGS sequence"/>
</dbReference>
<accession>A0A7H4MTN8</accession>
<dbReference type="EMBL" id="UGJR01000005">
    <property type="protein sequence ID" value="STS99574.1"/>
    <property type="molecule type" value="Genomic_DNA"/>
</dbReference>
<gene>
    <name evidence="1" type="ORF">NCTC11694_06023</name>
</gene>
<organism evidence="1 2">
    <name type="scientific">Klebsiella michiganensis</name>
    <dbReference type="NCBI Taxonomy" id="1134687"/>
    <lineage>
        <taxon>Bacteria</taxon>
        <taxon>Pseudomonadati</taxon>
        <taxon>Pseudomonadota</taxon>
        <taxon>Gammaproteobacteria</taxon>
        <taxon>Enterobacterales</taxon>
        <taxon>Enterobacteriaceae</taxon>
        <taxon>Klebsiella/Raoultella group</taxon>
        <taxon>Klebsiella</taxon>
    </lineage>
</organism>
<sequence>MGKYNYQFLSGHLSNFVEGREKARQINHELY</sequence>